<keyword evidence="7" id="KW-0653">Protein transport</keyword>
<evidence type="ECO:0000256" key="13">
    <source>
        <dbReference type="ARBA" id="ARBA00031538"/>
    </source>
</evidence>
<evidence type="ECO:0000256" key="3">
    <source>
        <dbReference type="ARBA" id="ARBA00015325"/>
    </source>
</evidence>
<evidence type="ECO:0000256" key="15">
    <source>
        <dbReference type="ARBA" id="ARBA00033342"/>
    </source>
</evidence>
<feature type="transmembrane region" description="Helical" evidence="18">
    <location>
        <begin position="206"/>
        <end position="230"/>
    </location>
</feature>
<dbReference type="RefSeq" id="WP_326846606.1">
    <property type="nucleotide sequence ID" value="NZ_WBOF01000001.1"/>
</dbReference>
<gene>
    <name evidence="20" type="primary">yidC</name>
    <name evidence="20" type="ORF">F7Q99_13085</name>
</gene>
<evidence type="ECO:0000256" key="8">
    <source>
        <dbReference type="ARBA" id="ARBA00022989"/>
    </source>
</evidence>
<dbReference type="InterPro" id="IPR047196">
    <property type="entry name" value="YidC_ALB_C"/>
</dbReference>
<feature type="transmembrane region" description="Helical" evidence="18">
    <location>
        <begin position="9"/>
        <end position="28"/>
    </location>
</feature>
<evidence type="ECO:0000259" key="19">
    <source>
        <dbReference type="Pfam" id="PF02096"/>
    </source>
</evidence>
<dbReference type="GO" id="GO:0005886">
    <property type="term" value="C:plasma membrane"/>
    <property type="evidence" value="ECO:0007669"/>
    <property type="project" value="UniProtKB-SubCell"/>
</dbReference>
<keyword evidence="8 18" id="KW-1133">Transmembrane helix</keyword>
<evidence type="ECO:0000256" key="14">
    <source>
        <dbReference type="ARBA" id="ARBA00033245"/>
    </source>
</evidence>
<dbReference type="Pfam" id="PF02096">
    <property type="entry name" value="60KD_IMP"/>
    <property type="match status" value="1"/>
</dbReference>
<evidence type="ECO:0000256" key="2">
    <source>
        <dbReference type="ARBA" id="ARBA00010527"/>
    </source>
</evidence>
<dbReference type="GO" id="GO:0015031">
    <property type="term" value="P:protein transport"/>
    <property type="evidence" value="ECO:0007669"/>
    <property type="project" value="UniProtKB-KW"/>
</dbReference>
<reference evidence="20 21" key="1">
    <citation type="submission" date="2019-09" db="EMBL/GenBank/DDBJ databases">
        <title>Genome Sequences of Streptomyces kaniharaensis ATCC 21070.</title>
        <authorList>
            <person name="Zhu W."/>
            <person name="De Crecy-Lagard V."/>
            <person name="Richards N.G."/>
        </authorList>
    </citation>
    <scope>NUCLEOTIDE SEQUENCE [LARGE SCALE GENOMIC DNA]</scope>
    <source>
        <strain evidence="20 21">SF-557</strain>
    </source>
</reference>
<proteinExistence type="inferred from homology"/>
<feature type="transmembrane region" description="Helical" evidence="18">
    <location>
        <begin position="34"/>
        <end position="56"/>
    </location>
</feature>
<dbReference type="EMBL" id="WBOF01000001">
    <property type="protein sequence ID" value="MQS13191.1"/>
    <property type="molecule type" value="Genomic_DNA"/>
</dbReference>
<evidence type="ECO:0000256" key="18">
    <source>
        <dbReference type="SAM" id="Phobius"/>
    </source>
</evidence>
<evidence type="ECO:0000256" key="10">
    <source>
        <dbReference type="ARBA" id="ARBA00023186"/>
    </source>
</evidence>
<keyword evidence="5" id="KW-1003">Cell membrane</keyword>
<comment type="function">
    <text evidence="11">Required for the insertion and/or proper folding and/or complex formation of integral membrane proteins into the membrane. Involved in integration of membrane proteins that insert both dependently and independently of the Sec translocase complex, as well as at least some lipoproteins. Aids folding of multispanning membrane proteins.</text>
</comment>
<evidence type="ECO:0000256" key="6">
    <source>
        <dbReference type="ARBA" id="ARBA00022692"/>
    </source>
</evidence>
<dbReference type="GO" id="GO:0032977">
    <property type="term" value="F:membrane insertase activity"/>
    <property type="evidence" value="ECO:0007669"/>
    <property type="project" value="InterPro"/>
</dbReference>
<evidence type="ECO:0000256" key="4">
    <source>
        <dbReference type="ARBA" id="ARBA00022448"/>
    </source>
</evidence>
<comment type="subcellular location">
    <subcellularLocation>
        <location evidence="1">Cell membrane</location>
        <topology evidence="1">Multi-pass membrane protein</topology>
    </subcellularLocation>
    <subcellularLocation>
        <location evidence="16">Membrane</location>
        <topology evidence="16">Multi-pass membrane protein</topology>
    </subcellularLocation>
</comment>
<dbReference type="NCBIfam" id="TIGR03592">
    <property type="entry name" value="yidC_oxa1_cterm"/>
    <property type="match status" value="1"/>
</dbReference>
<comment type="subunit">
    <text evidence="12">Interacts with the Sec translocase complex via SecD. Specifically interacts with transmembrane segments of nascent integral membrane proteins during membrane integration.</text>
</comment>
<keyword evidence="9 18" id="KW-0472">Membrane</keyword>
<evidence type="ECO:0000313" key="21">
    <source>
        <dbReference type="Proteomes" id="UP000450000"/>
    </source>
</evidence>
<keyword evidence="4" id="KW-0813">Transport</keyword>
<dbReference type="NCBIfam" id="NF002350">
    <property type="entry name" value="PRK01315.1"/>
    <property type="match status" value="1"/>
</dbReference>
<sequence>MTFSFLNPLYTAVSWIIVQFHSLYSHIFDPDGGWAWGLAIASMVVVIRICLIPLFVKQIKATRAMQAIQPKMKAIQERYKNDRQRQSEEMMKLYKEAGTNPFSSCLPIIVQAPFFTALYGVLASVAKGKPIGVIHGDLLVSAGKAHIFGAPLSATFLGSDVTSVKVVTAVMILLMSLSQFITQRQLMTKNVDLTVKTPFMQQQKMLMYVFPVMFAVMGINFPVGVLVYWLTTNVWSMGQQLIVIHNNPTPGSKAWNERQARLKKAGRLNPDGSEIKGALWGLLPPKKSAVEAAAATVVEESVHTRRQQPRKQTKAQRQHTGGQTTSLTKDTTADTTAEEPADAVPAEAGSAKPVAKPGSSRPGGAKPGTARQQPKRGGGQRPKKKS</sequence>
<dbReference type="PANTHER" id="PTHR12428:SF65">
    <property type="entry name" value="CYTOCHROME C OXIDASE ASSEMBLY PROTEIN COX18, MITOCHONDRIAL"/>
    <property type="match status" value="1"/>
</dbReference>
<evidence type="ECO:0000256" key="5">
    <source>
        <dbReference type="ARBA" id="ARBA00022475"/>
    </source>
</evidence>
<evidence type="ECO:0000256" key="12">
    <source>
        <dbReference type="ARBA" id="ARBA00026028"/>
    </source>
</evidence>
<accession>A0A6N7KP41</accession>
<feature type="domain" description="Membrane insertase YidC/Oxa/ALB C-terminal" evidence="19">
    <location>
        <begin position="36"/>
        <end position="243"/>
    </location>
</feature>
<dbReference type="Proteomes" id="UP000450000">
    <property type="component" value="Unassembled WGS sequence"/>
</dbReference>
<dbReference type="CDD" id="cd20070">
    <property type="entry name" value="5TM_YidC_Alb3"/>
    <property type="match status" value="1"/>
</dbReference>
<name>A0A6N7KP41_9ACTN</name>
<evidence type="ECO:0000256" key="1">
    <source>
        <dbReference type="ARBA" id="ARBA00004651"/>
    </source>
</evidence>
<comment type="caution">
    <text evidence="20">The sequence shown here is derived from an EMBL/GenBank/DDBJ whole genome shotgun (WGS) entry which is preliminary data.</text>
</comment>
<feature type="compositionally biased region" description="Low complexity" evidence="17">
    <location>
        <begin position="324"/>
        <end position="335"/>
    </location>
</feature>
<dbReference type="GO" id="GO:0051205">
    <property type="term" value="P:protein insertion into membrane"/>
    <property type="evidence" value="ECO:0007669"/>
    <property type="project" value="TreeGrafter"/>
</dbReference>
<comment type="similarity">
    <text evidence="2">Belongs to the OXA1/ALB3/YidC family. Type 1 subfamily.</text>
</comment>
<dbReference type="InterPro" id="IPR001708">
    <property type="entry name" value="YidC/ALB3/OXA1/COX18"/>
</dbReference>
<dbReference type="AlphaFoldDB" id="A0A6N7KP41"/>
<feature type="compositionally biased region" description="Basic residues" evidence="17">
    <location>
        <begin position="304"/>
        <end position="317"/>
    </location>
</feature>
<dbReference type="PANTHER" id="PTHR12428">
    <property type="entry name" value="OXA1"/>
    <property type="match status" value="1"/>
</dbReference>
<evidence type="ECO:0000256" key="17">
    <source>
        <dbReference type="SAM" id="MobiDB-lite"/>
    </source>
</evidence>
<keyword evidence="6 16" id="KW-0812">Transmembrane</keyword>
<keyword evidence="10" id="KW-0143">Chaperone</keyword>
<evidence type="ECO:0000256" key="11">
    <source>
        <dbReference type="ARBA" id="ARBA00025034"/>
    </source>
</evidence>
<evidence type="ECO:0000256" key="9">
    <source>
        <dbReference type="ARBA" id="ARBA00023136"/>
    </source>
</evidence>
<keyword evidence="21" id="KW-1185">Reference proteome</keyword>
<evidence type="ECO:0000313" key="20">
    <source>
        <dbReference type="EMBL" id="MQS13191.1"/>
    </source>
</evidence>
<protein>
    <recommendedName>
        <fullName evidence="3">Membrane protein insertase YidC</fullName>
    </recommendedName>
    <alternativeName>
        <fullName evidence="15">Foldase YidC</fullName>
    </alternativeName>
    <alternativeName>
        <fullName evidence="14">Membrane integrase YidC</fullName>
    </alternativeName>
    <alternativeName>
        <fullName evidence="13">Membrane protein YidC</fullName>
    </alternativeName>
</protein>
<evidence type="ECO:0000256" key="16">
    <source>
        <dbReference type="RuleBase" id="RU003945"/>
    </source>
</evidence>
<evidence type="ECO:0000256" key="7">
    <source>
        <dbReference type="ARBA" id="ARBA00022927"/>
    </source>
</evidence>
<feature type="region of interest" description="Disordered" evidence="17">
    <location>
        <begin position="300"/>
        <end position="386"/>
    </location>
</feature>
<dbReference type="InterPro" id="IPR028055">
    <property type="entry name" value="YidC/Oxa/ALB_C"/>
</dbReference>
<organism evidence="20 21">
    <name type="scientific">Streptomyces kaniharaensis</name>
    <dbReference type="NCBI Taxonomy" id="212423"/>
    <lineage>
        <taxon>Bacteria</taxon>
        <taxon>Bacillati</taxon>
        <taxon>Actinomycetota</taxon>
        <taxon>Actinomycetes</taxon>
        <taxon>Kitasatosporales</taxon>
        <taxon>Streptomycetaceae</taxon>
        <taxon>Streptomyces</taxon>
    </lineage>
</organism>